<feature type="compositionally biased region" description="Acidic residues" evidence="3">
    <location>
        <begin position="780"/>
        <end position="794"/>
    </location>
</feature>
<keyword evidence="2" id="KW-0539">Nucleus</keyword>
<dbReference type="Proteomes" id="UP000245884">
    <property type="component" value="Unassembled WGS sequence"/>
</dbReference>
<dbReference type="GO" id="GO:0005730">
    <property type="term" value="C:nucleolus"/>
    <property type="evidence" value="ECO:0007669"/>
    <property type="project" value="InterPro"/>
</dbReference>
<dbReference type="Pfam" id="PF04931">
    <property type="entry name" value="DNA_pol_phi"/>
    <property type="match status" value="1"/>
</dbReference>
<comment type="subcellular location">
    <subcellularLocation>
        <location evidence="1">Nucleus</location>
    </subcellularLocation>
</comment>
<sequence>MPGPQPSSSSLSLFWDLASPQEEKRIASSSQLVSTLLGQQSALVATTSRSTLDGDDQPPSDADAADIEAYLDRCLASEVSYSLRRLIRGLASPRQQSRVGFAVALTELLSNLTTLVRPGHFLTLLRKYSTPSGSIDGFEQRNLLFARLFGVHSLVRSGLLLSHPQASPQEVAAAVDLLVELGETKAWMRESAAWELVEMLQAAQAEGSSSRLKDAVMSSLGAYATSSDITPEKLALMLQLPGRQHPNLKASHPLSSANLPAVAKILRNASSSLEKEAAEDAATKQDRTGAHNPRAHFVWDTILALYASGSTKGAAPFGDFWRIAVDDSLFATNATPERKSWGFQIFSRALPLLPASDKPLLLSPNFMRTWINQLAGGDRLLHKAAVQAAEVVQATVKEEPRAGFALVVQLLGKHGNQNFDKLTKTKTIEGLLGQMDGEGVDQYVHYVVESISSSHEDAKRRWGLDQLLNLVRNTAVPTSDACVESILSYLVVGGLFAWKKPPAKGLLALQPKPAFSDEIRGLCRSRWLSCLTDLMDRTTALGTEEGKTRRVQGVDSKGVPWLRNAWNGLQTISKDSKSFSSSLEDETVKEAVANGEKLLIKVHKSKKERSEAFETLVIATLLYIYEAGPEDANDLITQLTDCHERLSAPATAVAKRNDEEEEEISGIELLLDYLVGLLERPSAFLRAVTEHVFAAYVPDMNRGSVEHLVDQLGLNEEPEGAEGEDDEDDEMEDREEAGETSEATSSDSDDEDEDDEDDDEEVDEDLRNAVSEVLKAAGMADEDEDEDAADPDAEGVDKDVARPQVNGDDSDNESVPDLTDDQMMQIDDQLGDIFRARLQSRKETKEAKAESVAFQHKVLDLLAIFAKRRSSSAEVLVLARPLFVLASEGDDIDRSLATKAGTVLRSSICKAKEMPQVDEDGLEGVLEDLEAVHGLARRTTSGDLASLASVVNLYLTRICLGEAGDELNAKLIRLYEETLKDFLTRSASQLKPSFLLDALKRFPRLGWQLRSVLLEGCSLSASIKAFRQQQAFQMLLAVLNQAAGAVELKEQVVTKAMPEVATVVFSSIAFATASHSTSSEGGASAGKVKELLKFALQAVRLTQRVSATTSSPEAVRSVWKPTKIRDALETMGQSEQFKQSTSLQGLLKQMLALVEGGSASNGAAKGKKNKDRRNSVSEANGVEEGAVKSKKQKVNGDAAKALQGKKKQKKKGQAAA</sequence>
<protein>
    <recommendedName>
        <fullName evidence="6">DNA polymerase V</fullName>
    </recommendedName>
</protein>
<feature type="compositionally biased region" description="Acidic residues" evidence="3">
    <location>
        <begin position="716"/>
        <end position="739"/>
    </location>
</feature>
<feature type="compositionally biased region" description="Acidic residues" evidence="3">
    <location>
        <begin position="808"/>
        <end position="820"/>
    </location>
</feature>
<evidence type="ECO:0008006" key="6">
    <source>
        <dbReference type="Google" id="ProtNLM"/>
    </source>
</evidence>
<dbReference type="GO" id="GO:0000182">
    <property type="term" value="F:rDNA binding"/>
    <property type="evidence" value="ECO:0007669"/>
    <property type="project" value="TreeGrafter"/>
</dbReference>
<feature type="region of interest" description="Disordered" evidence="3">
    <location>
        <begin position="776"/>
        <end position="821"/>
    </location>
</feature>
<evidence type="ECO:0000313" key="4">
    <source>
        <dbReference type="EMBL" id="PWN26771.1"/>
    </source>
</evidence>
<evidence type="ECO:0000256" key="3">
    <source>
        <dbReference type="SAM" id="MobiDB-lite"/>
    </source>
</evidence>
<evidence type="ECO:0000256" key="1">
    <source>
        <dbReference type="ARBA" id="ARBA00004123"/>
    </source>
</evidence>
<dbReference type="RefSeq" id="XP_025361383.1">
    <property type="nucleotide sequence ID" value="XM_025506422.1"/>
</dbReference>
<organism evidence="4 5">
    <name type="scientific">Jaminaea rosea</name>
    <dbReference type="NCBI Taxonomy" id="1569628"/>
    <lineage>
        <taxon>Eukaryota</taxon>
        <taxon>Fungi</taxon>
        <taxon>Dikarya</taxon>
        <taxon>Basidiomycota</taxon>
        <taxon>Ustilaginomycotina</taxon>
        <taxon>Exobasidiomycetes</taxon>
        <taxon>Microstromatales</taxon>
        <taxon>Microstromatales incertae sedis</taxon>
        <taxon>Jaminaea</taxon>
    </lineage>
</organism>
<feature type="region of interest" description="Disordered" evidence="3">
    <location>
        <begin position="713"/>
        <end position="764"/>
    </location>
</feature>
<keyword evidence="5" id="KW-1185">Reference proteome</keyword>
<dbReference type="PANTHER" id="PTHR13213:SF2">
    <property type="entry name" value="MYB-BINDING PROTEIN 1A"/>
    <property type="match status" value="1"/>
</dbReference>
<reference evidence="4 5" key="1">
    <citation type="journal article" date="2018" name="Mol. Biol. Evol.">
        <title>Broad Genomic Sampling Reveals a Smut Pathogenic Ancestry of the Fungal Clade Ustilaginomycotina.</title>
        <authorList>
            <person name="Kijpornyongpan T."/>
            <person name="Mondo S.J."/>
            <person name="Barry K."/>
            <person name="Sandor L."/>
            <person name="Lee J."/>
            <person name="Lipzen A."/>
            <person name="Pangilinan J."/>
            <person name="LaButti K."/>
            <person name="Hainaut M."/>
            <person name="Henrissat B."/>
            <person name="Grigoriev I.V."/>
            <person name="Spatafora J.W."/>
            <person name="Aime M.C."/>
        </authorList>
    </citation>
    <scope>NUCLEOTIDE SEQUENCE [LARGE SCALE GENOMIC DNA]</scope>
    <source>
        <strain evidence="4 5">MCA 5214</strain>
    </source>
</reference>
<dbReference type="AlphaFoldDB" id="A0A316UR33"/>
<name>A0A316UR33_9BASI</name>
<dbReference type="PANTHER" id="PTHR13213">
    <property type="entry name" value="MYB-BINDING PROTEIN 1A FAMILY MEMBER"/>
    <property type="match status" value="1"/>
</dbReference>
<feature type="compositionally biased region" description="Acidic residues" evidence="3">
    <location>
        <begin position="747"/>
        <end position="764"/>
    </location>
</feature>
<dbReference type="EMBL" id="KZ819670">
    <property type="protein sequence ID" value="PWN26771.1"/>
    <property type="molecule type" value="Genomic_DNA"/>
</dbReference>
<dbReference type="GeneID" id="37028245"/>
<feature type="region of interest" description="Disordered" evidence="3">
    <location>
        <begin position="1159"/>
        <end position="1216"/>
    </location>
</feature>
<evidence type="ECO:0000256" key="2">
    <source>
        <dbReference type="ARBA" id="ARBA00023242"/>
    </source>
</evidence>
<gene>
    <name evidence="4" type="ORF">BDZ90DRAFT_232882</name>
</gene>
<dbReference type="OrthoDB" id="342531at2759"/>
<proteinExistence type="predicted"/>
<evidence type="ECO:0000313" key="5">
    <source>
        <dbReference type="Proteomes" id="UP000245884"/>
    </source>
</evidence>
<dbReference type="STRING" id="1569628.A0A316UR33"/>
<dbReference type="GO" id="GO:0006355">
    <property type="term" value="P:regulation of DNA-templated transcription"/>
    <property type="evidence" value="ECO:0007669"/>
    <property type="project" value="InterPro"/>
</dbReference>
<accession>A0A316UR33</accession>
<dbReference type="InterPro" id="IPR007015">
    <property type="entry name" value="DNA_pol_V/MYBBP1A"/>
</dbReference>
<feature type="compositionally biased region" description="Basic residues" evidence="3">
    <location>
        <begin position="1203"/>
        <end position="1216"/>
    </location>
</feature>